<dbReference type="SUPFAM" id="SSF52540">
    <property type="entry name" value="P-loop containing nucleoside triphosphate hydrolases"/>
    <property type="match status" value="1"/>
</dbReference>
<keyword evidence="2" id="KW-1185">Reference proteome</keyword>
<dbReference type="EMBL" id="JAVREQ010000010">
    <property type="protein sequence ID" value="MDT0379799.1"/>
    <property type="molecule type" value="Genomic_DNA"/>
</dbReference>
<comment type="caution">
    <text evidence="1">The sequence shown here is derived from an EMBL/GenBank/DDBJ whole genome shotgun (WGS) entry which is preliminary data.</text>
</comment>
<evidence type="ECO:0000313" key="2">
    <source>
        <dbReference type="Proteomes" id="UP001183414"/>
    </source>
</evidence>
<evidence type="ECO:0008006" key="3">
    <source>
        <dbReference type="Google" id="ProtNLM"/>
    </source>
</evidence>
<accession>A0ABU2NS36</accession>
<name>A0ABU2NS36_9ACTN</name>
<dbReference type="Proteomes" id="UP001183414">
    <property type="component" value="Unassembled WGS sequence"/>
</dbReference>
<gene>
    <name evidence="1" type="ORF">RM572_13620</name>
</gene>
<proteinExistence type="predicted"/>
<organism evidence="1 2">
    <name type="scientific">Streptomyces hazeniae</name>
    <dbReference type="NCBI Taxonomy" id="3075538"/>
    <lineage>
        <taxon>Bacteria</taxon>
        <taxon>Bacillati</taxon>
        <taxon>Actinomycetota</taxon>
        <taxon>Actinomycetes</taxon>
        <taxon>Kitasatosporales</taxon>
        <taxon>Streptomycetaceae</taxon>
        <taxon>Streptomyces</taxon>
    </lineage>
</organism>
<dbReference type="InterPro" id="IPR027417">
    <property type="entry name" value="P-loop_NTPase"/>
</dbReference>
<reference evidence="2" key="1">
    <citation type="submission" date="2023-07" db="EMBL/GenBank/DDBJ databases">
        <title>30 novel species of actinomycetes from the DSMZ collection.</title>
        <authorList>
            <person name="Nouioui I."/>
        </authorList>
    </citation>
    <scope>NUCLEOTIDE SEQUENCE [LARGE SCALE GENOMIC DNA]</scope>
    <source>
        <strain evidence="2">DSM 42041</strain>
    </source>
</reference>
<sequence>MSSPPLWIGGPPGAGKSTVARLITRRRGLRWYQADTRTWEHRDRALAARHPDAVRFEQLSPEQRWSAPDAALLAMSLHRERGPMIADDVRALPDRPATVVEGTPVVPEIVGRDEPAVWLLPAPGLQRRRLARRGPHAAGTLRLYELLADEIDADANAHGATVLRIHENTTVAQAVAAVEEIFAGALAACPAATTAAERRALLRDANRAVVDQHLAFFARPWSTGDPAAAVVDFACECGAPDCLADVPLPVTAHPSGPGGPPLLAAGHRTVA</sequence>
<dbReference type="RefSeq" id="WP_311673584.1">
    <property type="nucleotide sequence ID" value="NZ_JAVREQ010000010.1"/>
</dbReference>
<dbReference type="Gene3D" id="3.40.50.300">
    <property type="entry name" value="P-loop containing nucleotide triphosphate hydrolases"/>
    <property type="match status" value="1"/>
</dbReference>
<protein>
    <recommendedName>
        <fullName evidence="3">Shikimate kinase</fullName>
    </recommendedName>
</protein>
<evidence type="ECO:0000313" key="1">
    <source>
        <dbReference type="EMBL" id="MDT0379799.1"/>
    </source>
</evidence>